<protein>
    <submittedName>
        <fullName evidence="3">Uncharacterized protein</fullName>
    </submittedName>
</protein>
<gene>
    <name evidence="3" type="ORF">EVAR_30311_1</name>
</gene>
<keyword evidence="2" id="KW-0472">Membrane</keyword>
<keyword evidence="2" id="KW-1133">Transmembrane helix</keyword>
<feature type="region of interest" description="Disordered" evidence="1">
    <location>
        <begin position="167"/>
        <end position="190"/>
    </location>
</feature>
<comment type="caution">
    <text evidence="3">The sequence shown here is derived from an EMBL/GenBank/DDBJ whole genome shotgun (WGS) entry which is preliminary data.</text>
</comment>
<sequence length="190" mass="21515">MAILFKRTTEEQIHTSEEEVGSAFFIFVCISVCLSGMLARQRWAVMIRNIRNHSHNDFMCLGVCACACVCPYTWVSLRVCAWRVVVGGSGVRERECLGVWTSGRACVRMRMRMYSITVIPTYLLAVRTPCLGSVYLFFPFRFTEATMERASPLRQTARRLRRHFHHTPSPRAGLAAIQNGPGKSISHVTP</sequence>
<proteinExistence type="predicted"/>
<dbReference type="Proteomes" id="UP000299102">
    <property type="component" value="Unassembled WGS sequence"/>
</dbReference>
<feature type="transmembrane region" description="Helical" evidence="2">
    <location>
        <begin position="58"/>
        <end position="75"/>
    </location>
</feature>
<accession>A0A4C1WBS8</accession>
<evidence type="ECO:0000313" key="4">
    <source>
        <dbReference type="Proteomes" id="UP000299102"/>
    </source>
</evidence>
<feature type="transmembrane region" description="Helical" evidence="2">
    <location>
        <begin position="20"/>
        <end position="38"/>
    </location>
</feature>
<dbReference type="AlphaFoldDB" id="A0A4C1WBS8"/>
<keyword evidence="4" id="KW-1185">Reference proteome</keyword>
<evidence type="ECO:0000256" key="2">
    <source>
        <dbReference type="SAM" id="Phobius"/>
    </source>
</evidence>
<feature type="transmembrane region" description="Helical" evidence="2">
    <location>
        <begin position="119"/>
        <end position="138"/>
    </location>
</feature>
<name>A0A4C1WBS8_EUMVA</name>
<dbReference type="EMBL" id="BGZK01000505">
    <property type="protein sequence ID" value="GBP47597.1"/>
    <property type="molecule type" value="Genomic_DNA"/>
</dbReference>
<keyword evidence="2" id="KW-0812">Transmembrane</keyword>
<reference evidence="3 4" key="1">
    <citation type="journal article" date="2019" name="Commun. Biol.">
        <title>The bagworm genome reveals a unique fibroin gene that provides high tensile strength.</title>
        <authorList>
            <person name="Kono N."/>
            <person name="Nakamura H."/>
            <person name="Ohtoshi R."/>
            <person name="Tomita M."/>
            <person name="Numata K."/>
            <person name="Arakawa K."/>
        </authorList>
    </citation>
    <scope>NUCLEOTIDE SEQUENCE [LARGE SCALE GENOMIC DNA]</scope>
</reference>
<evidence type="ECO:0000313" key="3">
    <source>
        <dbReference type="EMBL" id="GBP47597.1"/>
    </source>
</evidence>
<organism evidence="3 4">
    <name type="scientific">Eumeta variegata</name>
    <name type="common">Bagworm moth</name>
    <name type="synonym">Eumeta japonica</name>
    <dbReference type="NCBI Taxonomy" id="151549"/>
    <lineage>
        <taxon>Eukaryota</taxon>
        <taxon>Metazoa</taxon>
        <taxon>Ecdysozoa</taxon>
        <taxon>Arthropoda</taxon>
        <taxon>Hexapoda</taxon>
        <taxon>Insecta</taxon>
        <taxon>Pterygota</taxon>
        <taxon>Neoptera</taxon>
        <taxon>Endopterygota</taxon>
        <taxon>Lepidoptera</taxon>
        <taxon>Glossata</taxon>
        <taxon>Ditrysia</taxon>
        <taxon>Tineoidea</taxon>
        <taxon>Psychidae</taxon>
        <taxon>Oiketicinae</taxon>
        <taxon>Eumeta</taxon>
    </lineage>
</organism>
<evidence type="ECO:0000256" key="1">
    <source>
        <dbReference type="SAM" id="MobiDB-lite"/>
    </source>
</evidence>